<dbReference type="Pfam" id="PF00583">
    <property type="entry name" value="Acetyltransf_1"/>
    <property type="match status" value="1"/>
</dbReference>
<evidence type="ECO:0000313" key="4">
    <source>
        <dbReference type="EMBL" id="GHB04515.1"/>
    </source>
</evidence>
<evidence type="ECO:0000256" key="2">
    <source>
        <dbReference type="ARBA" id="ARBA00023315"/>
    </source>
</evidence>
<keyword evidence="2" id="KW-0012">Acyltransferase</keyword>
<gene>
    <name evidence="4" type="ORF">GCM10010305_54760</name>
</gene>
<dbReference type="PROSITE" id="PS51186">
    <property type="entry name" value="GNAT"/>
    <property type="match status" value="1"/>
</dbReference>
<dbReference type="Proteomes" id="UP000644020">
    <property type="component" value="Unassembled WGS sequence"/>
</dbReference>
<dbReference type="InterPro" id="IPR050832">
    <property type="entry name" value="Bact_Acetyltransf"/>
</dbReference>
<sequence length="187" mass="19510">MRPASEPDAPAPAAAAVACGPTAGPGGEGVRAGTPVLRRVGPADRRWWGEARLAALTVSPEAFTMDLADWRAGGEARWHARLDDPTALGLVALLDDRPVGLAGGLVAPDGTPELRSLWVAPEARGRGLAARLAGAVEEWARGTGAPRIRLAVLTGNTPARTLYERLGYHHSGTRPGEHLMTKPLTGD</sequence>
<dbReference type="CDD" id="cd04301">
    <property type="entry name" value="NAT_SF"/>
    <property type="match status" value="1"/>
</dbReference>
<dbReference type="PANTHER" id="PTHR43877">
    <property type="entry name" value="AMINOALKYLPHOSPHONATE N-ACETYLTRANSFERASE-RELATED-RELATED"/>
    <property type="match status" value="1"/>
</dbReference>
<dbReference type="Gene3D" id="3.40.630.30">
    <property type="match status" value="1"/>
</dbReference>
<keyword evidence="1" id="KW-0808">Transferase</keyword>
<feature type="domain" description="N-acetyltransferase" evidence="3">
    <location>
        <begin position="49"/>
        <end position="185"/>
    </location>
</feature>
<name>A0A918T8I8_9ACTN</name>
<reference evidence="4" key="1">
    <citation type="journal article" date="2014" name="Int. J. Syst. Evol. Microbiol.">
        <title>Complete genome sequence of Corynebacterium casei LMG S-19264T (=DSM 44701T), isolated from a smear-ripened cheese.</title>
        <authorList>
            <consortium name="US DOE Joint Genome Institute (JGI-PGF)"/>
            <person name="Walter F."/>
            <person name="Albersmeier A."/>
            <person name="Kalinowski J."/>
            <person name="Ruckert C."/>
        </authorList>
    </citation>
    <scope>NUCLEOTIDE SEQUENCE</scope>
    <source>
        <strain evidence="4">JCM 4518</strain>
    </source>
</reference>
<dbReference type="InterPro" id="IPR000182">
    <property type="entry name" value="GNAT_dom"/>
</dbReference>
<dbReference type="EMBL" id="BMUL01000018">
    <property type="protein sequence ID" value="GHB04515.1"/>
    <property type="molecule type" value="Genomic_DNA"/>
</dbReference>
<dbReference type="PROSITE" id="PS51257">
    <property type="entry name" value="PROKAR_LIPOPROTEIN"/>
    <property type="match status" value="1"/>
</dbReference>
<keyword evidence="5" id="KW-1185">Reference proteome</keyword>
<protein>
    <submittedName>
        <fullName evidence="4">N-acetyltransferase</fullName>
    </submittedName>
</protein>
<comment type="caution">
    <text evidence="4">The sequence shown here is derived from an EMBL/GenBank/DDBJ whole genome shotgun (WGS) entry which is preliminary data.</text>
</comment>
<dbReference type="AlphaFoldDB" id="A0A918T8I8"/>
<evidence type="ECO:0000256" key="1">
    <source>
        <dbReference type="ARBA" id="ARBA00022679"/>
    </source>
</evidence>
<organism evidence="4 5">
    <name type="scientific">Streptomyces termitum</name>
    <dbReference type="NCBI Taxonomy" id="67368"/>
    <lineage>
        <taxon>Bacteria</taxon>
        <taxon>Bacillati</taxon>
        <taxon>Actinomycetota</taxon>
        <taxon>Actinomycetes</taxon>
        <taxon>Kitasatosporales</taxon>
        <taxon>Streptomycetaceae</taxon>
        <taxon>Streptomyces</taxon>
    </lineage>
</organism>
<evidence type="ECO:0000259" key="3">
    <source>
        <dbReference type="PROSITE" id="PS51186"/>
    </source>
</evidence>
<dbReference type="InterPro" id="IPR016181">
    <property type="entry name" value="Acyl_CoA_acyltransferase"/>
</dbReference>
<evidence type="ECO:0000313" key="5">
    <source>
        <dbReference type="Proteomes" id="UP000644020"/>
    </source>
</evidence>
<proteinExistence type="predicted"/>
<dbReference type="GO" id="GO:0016747">
    <property type="term" value="F:acyltransferase activity, transferring groups other than amino-acyl groups"/>
    <property type="evidence" value="ECO:0007669"/>
    <property type="project" value="InterPro"/>
</dbReference>
<dbReference type="PANTHER" id="PTHR43877:SF2">
    <property type="entry name" value="AMINOALKYLPHOSPHONATE N-ACETYLTRANSFERASE-RELATED"/>
    <property type="match status" value="1"/>
</dbReference>
<dbReference type="SUPFAM" id="SSF55729">
    <property type="entry name" value="Acyl-CoA N-acyltransferases (Nat)"/>
    <property type="match status" value="1"/>
</dbReference>
<accession>A0A918T8I8</accession>
<reference evidence="4" key="2">
    <citation type="submission" date="2020-09" db="EMBL/GenBank/DDBJ databases">
        <authorList>
            <person name="Sun Q."/>
            <person name="Ohkuma M."/>
        </authorList>
    </citation>
    <scope>NUCLEOTIDE SEQUENCE</scope>
    <source>
        <strain evidence="4">JCM 4518</strain>
    </source>
</reference>